<comment type="caution">
    <text evidence="1">The sequence shown here is derived from an EMBL/GenBank/DDBJ whole genome shotgun (WGS) entry which is preliminary data.</text>
</comment>
<dbReference type="EMBL" id="PFAF01000030">
    <property type="protein sequence ID" value="PIR99032.1"/>
    <property type="molecule type" value="Genomic_DNA"/>
</dbReference>
<name>A0A2H0VIV9_9BACT</name>
<evidence type="ECO:0000313" key="1">
    <source>
        <dbReference type="EMBL" id="PIR99032.1"/>
    </source>
</evidence>
<evidence type="ECO:0000313" key="2">
    <source>
        <dbReference type="Proteomes" id="UP000230796"/>
    </source>
</evidence>
<accession>A0A2H0VIV9</accession>
<gene>
    <name evidence="1" type="ORF">COT87_01630</name>
</gene>
<dbReference type="Proteomes" id="UP000230796">
    <property type="component" value="Unassembled WGS sequence"/>
</dbReference>
<evidence type="ECO:0008006" key="3">
    <source>
        <dbReference type="Google" id="ProtNLM"/>
    </source>
</evidence>
<sequence>MNNNVNLPNSPLQNLTEVWENVYEKKTNVDPAQRREKHLIYYEALSQLGFFADIPKDSLVVQGGCGHGSAVRLMTDLEEKANIFPVGIDLSRTALNVAKLSNDLAVM</sequence>
<reference evidence="2" key="1">
    <citation type="submission" date="2017-09" db="EMBL/GenBank/DDBJ databases">
        <title>Depth-based differentiation of microbial function through sediment-hosted aquifers and enrichment of novel symbionts in the deep terrestrial subsurface.</title>
        <authorList>
            <person name="Probst A.J."/>
            <person name="Ladd B."/>
            <person name="Jarett J.K."/>
            <person name="Geller-Mcgrath D.E."/>
            <person name="Sieber C.M.K."/>
            <person name="Emerson J.B."/>
            <person name="Anantharaman K."/>
            <person name="Thomas B.C."/>
            <person name="Malmstrom R."/>
            <person name="Stieglmeier M."/>
            <person name="Klingl A."/>
            <person name="Woyke T."/>
            <person name="Ryan C.M."/>
            <person name="Banfield J.F."/>
        </authorList>
    </citation>
    <scope>NUCLEOTIDE SEQUENCE [LARGE SCALE GENOMIC DNA]</scope>
</reference>
<dbReference type="SUPFAM" id="SSF53335">
    <property type="entry name" value="S-adenosyl-L-methionine-dependent methyltransferases"/>
    <property type="match status" value="1"/>
</dbReference>
<organism evidence="1 2">
    <name type="scientific">Candidatus Collierbacteria bacterium CG10_big_fil_rev_8_21_14_0_10_44_9</name>
    <dbReference type="NCBI Taxonomy" id="1974535"/>
    <lineage>
        <taxon>Bacteria</taxon>
        <taxon>Candidatus Collieribacteriota</taxon>
    </lineage>
</organism>
<protein>
    <recommendedName>
        <fullName evidence="3">Methyltransferase domain-containing protein</fullName>
    </recommendedName>
</protein>
<proteinExistence type="predicted"/>
<dbReference type="AlphaFoldDB" id="A0A2H0VIV9"/>
<dbReference type="InterPro" id="IPR029063">
    <property type="entry name" value="SAM-dependent_MTases_sf"/>
</dbReference>